<evidence type="ECO:0000313" key="8">
    <source>
        <dbReference type="Proteomes" id="UP001321786"/>
    </source>
</evidence>
<feature type="transmembrane region" description="Helical" evidence="6">
    <location>
        <begin position="97"/>
        <end position="117"/>
    </location>
</feature>
<dbReference type="InterPro" id="IPR051598">
    <property type="entry name" value="TSUP/Inactive_protease-like"/>
</dbReference>
<name>A0AAU9ERY5_9FIRM</name>
<feature type="transmembrane region" description="Helical" evidence="6">
    <location>
        <begin position="198"/>
        <end position="219"/>
    </location>
</feature>
<accession>A0AAU9ERY5</accession>
<dbReference type="KEGG" id="hprf:HLPR_15610"/>
<dbReference type="EMBL" id="AP028654">
    <property type="protein sequence ID" value="BEP29230.1"/>
    <property type="molecule type" value="Genomic_DNA"/>
</dbReference>
<feature type="transmembrane region" description="Helical" evidence="6">
    <location>
        <begin position="171"/>
        <end position="191"/>
    </location>
</feature>
<protein>
    <recommendedName>
        <fullName evidence="6">Probable membrane transporter protein</fullName>
    </recommendedName>
</protein>
<feature type="transmembrane region" description="Helical" evidence="6">
    <location>
        <begin position="138"/>
        <end position="165"/>
    </location>
</feature>
<feature type="transmembrane region" description="Helical" evidence="6">
    <location>
        <begin position="72"/>
        <end position="91"/>
    </location>
</feature>
<dbReference type="Proteomes" id="UP001321786">
    <property type="component" value="Chromosome"/>
</dbReference>
<comment type="subcellular location">
    <subcellularLocation>
        <location evidence="6">Cell membrane</location>
        <topology evidence="6">Multi-pass membrane protein</topology>
    </subcellularLocation>
    <subcellularLocation>
        <location evidence="1">Membrane</location>
        <topology evidence="1">Multi-pass membrane protein</topology>
    </subcellularLocation>
</comment>
<keyword evidence="4 6" id="KW-1133">Transmembrane helix</keyword>
<dbReference type="PANTHER" id="PTHR43701:SF2">
    <property type="entry name" value="MEMBRANE TRANSPORTER PROTEIN YJNA-RELATED"/>
    <property type="match status" value="1"/>
</dbReference>
<organism evidence="7 8">
    <name type="scientific">Helicovermis profundi</name>
    <dbReference type="NCBI Taxonomy" id="3065157"/>
    <lineage>
        <taxon>Bacteria</taxon>
        <taxon>Bacillati</taxon>
        <taxon>Bacillota</taxon>
        <taxon>Clostridia</taxon>
        <taxon>Helicovermis</taxon>
    </lineage>
</organism>
<evidence type="ECO:0000256" key="1">
    <source>
        <dbReference type="ARBA" id="ARBA00004141"/>
    </source>
</evidence>
<feature type="transmembrane region" description="Helical" evidence="6">
    <location>
        <begin position="7"/>
        <end position="36"/>
    </location>
</feature>
<keyword evidence="6" id="KW-1003">Cell membrane</keyword>
<dbReference type="AlphaFoldDB" id="A0AAU9ERY5"/>
<keyword evidence="5 6" id="KW-0472">Membrane</keyword>
<dbReference type="InterPro" id="IPR002781">
    <property type="entry name" value="TM_pro_TauE-like"/>
</dbReference>
<keyword evidence="3 6" id="KW-0812">Transmembrane</keyword>
<dbReference type="PANTHER" id="PTHR43701">
    <property type="entry name" value="MEMBRANE TRANSPORTER PROTEIN MJ0441-RELATED"/>
    <property type="match status" value="1"/>
</dbReference>
<evidence type="ECO:0000313" key="7">
    <source>
        <dbReference type="EMBL" id="BEP29230.1"/>
    </source>
</evidence>
<dbReference type="RefSeq" id="WP_338534887.1">
    <property type="nucleotide sequence ID" value="NZ_AP028654.1"/>
</dbReference>
<evidence type="ECO:0000256" key="4">
    <source>
        <dbReference type="ARBA" id="ARBA00022989"/>
    </source>
</evidence>
<reference evidence="7 8" key="1">
    <citation type="submission" date="2023-08" db="EMBL/GenBank/DDBJ databases">
        <title>Helicovermis profunda gen. nov., sp. nov., a novel mesophilic, fermentative bacterium within the Bacillota from a deep-sea hydrothermal vent chimney.</title>
        <authorList>
            <person name="Miyazaki U."/>
            <person name="Mizutani D."/>
            <person name="Hashimoto Y."/>
            <person name="Tame A."/>
            <person name="Sawayama S."/>
            <person name="Miyazaki J."/>
            <person name="Takai K."/>
            <person name="Nakagawa S."/>
        </authorList>
    </citation>
    <scope>NUCLEOTIDE SEQUENCE [LARGE SCALE GENOMIC DNA]</scope>
    <source>
        <strain evidence="7 8">S502</strain>
    </source>
</reference>
<comment type="similarity">
    <text evidence="2 6">Belongs to the 4-toluene sulfonate uptake permease (TSUP) (TC 2.A.102) family.</text>
</comment>
<dbReference type="Pfam" id="PF01925">
    <property type="entry name" value="TauE"/>
    <property type="match status" value="1"/>
</dbReference>
<gene>
    <name evidence="7" type="ORF">HLPR_15610</name>
</gene>
<feature type="transmembrane region" description="Helical" evidence="6">
    <location>
        <begin position="231"/>
        <end position="247"/>
    </location>
</feature>
<dbReference type="GO" id="GO:0005886">
    <property type="term" value="C:plasma membrane"/>
    <property type="evidence" value="ECO:0007669"/>
    <property type="project" value="UniProtKB-SubCell"/>
</dbReference>
<sequence>MIFYLICGIVVLVFSTILAMAGMGAAFIFIPIFYWLGLPLNVAIPTGLFLNGLSLSAASFKNIVHKRVQYDLAVPIAIASFMIAPLGAYSSKYIDRHILMSLFAMFLLFSGCMILFYTPKASKKIFSKSKQIKYGVVIGSFVGFISGLLGVGGGSLISPILLYLGNKPKKIAIITAFVVPLSSFSGFITYLAMGDINFYLLLITGSASIVGGLLGNWFMNEKLHPSQVKKIIGVIILVIAIKIIYGLL</sequence>
<evidence type="ECO:0000256" key="6">
    <source>
        <dbReference type="RuleBase" id="RU363041"/>
    </source>
</evidence>
<evidence type="ECO:0000256" key="2">
    <source>
        <dbReference type="ARBA" id="ARBA00009142"/>
    </source>
</evidence>
<proteinExistence type="inferred from homology"/>
<keyword evidence="8" id="KW-1185">Reference proteome</keyword>
<evidence type="ECO:0000256" key="5">
    <source>
        <dbReference type="ARBA" id="ARBA00023136"/>
    </source>
</evidence>
<evidence type="ECO:0000256" key="3">
    <source>
        <dbReference type="ARBA" id="ARBA00022692"/>
    </source>
</evidence>